<keyword evidence="1" id="KW-0812">Transmembrane</keyword>
<feature type="chain" id="PRO_5016046698" description="DUF4349 domain-containing protein" evidence="2">
    <location>
        <begin position="24"/>
        <end position="296"/>
    </location>
</feature>
<proteinExistence type="predicted"/>
<evidence type="ECO:0000256" key="1">
    <source>
        <dbReference type="SAM" id="Phobius"/>
    </source>
</evidence>
<dbReference type="Pfam" id="PF14257">
    <property type="entry name" value="DUF4349"/>
    <property type="match status" value="1"/>
</dbReference>
<comment type="caution">
    <text evidence="4">The sequence shown here is derived from an EMBL/GenBank/DDBJ whole genome shotgun (WGS) entry which is preliminary data.</text>
</comment>
<keyword evidence="1" id="KW-1133">Transmembrane helix</keyword>
<dbReference type="EMBL" id="QFOI01000237">
    <property type="protein sequence ID" value="PZP46156.1"/>
    <property type="molecule type" value="Genomic_DNA"/>
</dbReference>
<keyword evidence="1" id="KW-0472">Membrane</keyword>
<keyword evidence="2" id="KW-0732">Signal</keyword>
<reference evidence="4 5" key="1">
    <citation type="submission" date="2017-11" db="EMBL/GenBank/DDBJ databases">
        <title>Infants hospitalized years apart are colonized by the same room-sourced microbial strains.</title>
        <authorList>
            <person name="Brooks B."/>
            <person name="Olm M.R."/>
            <person name="Firek B.A."/>
            <person name="Baker R."/>
            <person name="Thomas B.C."/>
            <person name="Morowitz M.J."/>
            <person name="Banfield J.F."/>
        </authorList>
    </citation>
    <scope>NUCLEOTIDE SEQUENCE [LARGE SCALE GENOMIC DNA]</scope>
    <source>
        <strain evidence="4">S2_009_000_R2_76</strain>
    </source>
</reference>
<organism evidence="4 5">
    <name type="scientific">Pseudopedobacter saltans</name>
    <dbReference type="NCBI Taxonomy" id="151895"/>
    <lineage>
        <taxon>Bacteria</taxon>
        <taxon>Pseudomonadati</taxon>
        <taxon>Bacteroidota</taxon>
        <taxon>Sphingobacteriia</taxon>
        <taxon>Sphingobacteriales</taxon>
        <taxon>Sphingobacteriaceae</taxon>
        <taxon>Pseudopedobacter</taxon>
    </lineage>
</organism>
<sequence>MKKIIIPAIVLIGLLSSCGQQNAKESANADSTSTIDAELSSTAKANSDVLLDSSRQYVQTADIRMQVRKLQETKEKIRQIVRQQKGFILSSELENNISEQKTVAISNDSAMQVTKLSVGNSYSLKIPARNIDTTIFLLEQLGVNIDNSSRKAEDITMQWLQNSYLNNDNTIDDLKKVKASNQAGIDKVMTMHELRKQQRDANAENQELAYNIRYCDLNLNIYEAPLVKTLTIANTDKFTAYKTPFGYELKNALSQGVELFKTIIVGIAHLWLLILAAIVIFFGWKTFRKRRQSVKI</sequence>
<dbReference type="InterPro" id="IPR025645">
    <property type="entry name" value="DUF4349"/>
</dbReference>
<feature type="domain" description="DUF4349" evidence="3">
    <location>
        <begin position="55"/>
        <end position="282"/>
    </location>
</feature>
<feature type="transmembrane region" description="Helical" evidence="1">
    <location>
        <begin position="263"/>
        <end position="284"/>
    </location>
</feature>
<dbReference type="Proteomes" id="UP000249645">
    <property type="component" value="Unassembled WGS sequence"/>
</dbReference>
<dbReference type="PROSITE" id="PS51257">
    <property type="entry name" value="PROKAR_LIPOPROTEIN"/>
    <property type="match status" value="1"/>
</dbReference>
<evidence type="ECO:0000259" key="3">
    <source>
        <dbReference type="Pfam" id="PF14257"/>
    </source>
</evidence>
<evidence type="ECO:0000313" key="4">
    <source>
        <dbReference type="EMBL" id="PZP46156.1"/>
    </source>
</evidence>
<protein>
    <recommendedName>
        <fullName evidence="3">DUF4349 domain-containing protein</fullName>
    </recommendedName>
</protein>
<evidence type="ECO:0000313" key="5">
    <source>
        <dbReference type="Proteomes" id="UP000249645"/>
    </source>
</evidence>
<evidence type="ECO:0000256" key="2">
    <source>
        <dbReference type="SAM" id="SignalP"/>
    </source>
</evidence>
<dbReference type="AlphaFoldDB" id="A0A2W5GK58"/>
<gene>
    <name evidence="4" type="ORF">DI598_12490</name>
</gene>
<accession>A0A2W5GK58</accession>
<feature type="signal peptide" evidence="2">
    <location>
        <begin position="1"/>
        <end position="23"/>
    </location>
</feature>
<name>A0A2W5GK58_9SPHI</name>